<accession>A0ABR6HJU1</accession>
<protein>
    <submittedName>
        <fullName evidence="6">DNA-binding CsgD family transcriptional regulator</fullName>
    </submittedName>
</protein>
<dbReference type="InterPro" id="IPR036388">
    <property type="entry name" value="WH-like_DNA-bd_sf"/>
</dbReference>
<keyword evidence="4" id="KW-0472">Membrane</keyword>
<evidence type="ECO:0000313" key="6">
    <source>
        <dbReference type="EMBL" id="MBB3710675.1"/>
    </source>
</evidence>
<evidence type="ECO:0000313" key="7">
    <source>
        <dbReference type="Proteomes" id="UP000576152"/>
    </source>
</evidence>
<keyword evidence="3" id="KW-0804">Transcription</keyword>
<keyword evidence="4" id="KW-1133">Transmembrane helix</keyword>
<gene>
    <name evidence="6" type="ORF">FHS00_000228</name>
</gene>
<organism evidence="6 7">
    <name type="scientific">Limimaricola variabilis</name>
    <dbReference type="NCBI Taxonomy" id="1492771"/>
    <lineage>
        <taxon>Bacteria</taxon>
        <taxon>Pseudomonadati</taxon>
        <taxon>Pseudomonadota</taxon>
        <taxon>Alphaproteobacteria</taxon>
        <taxon>Rhodobacterales</taxon>
        <taxon>Paracoccaceae</taxon>
        <taxon>Limimaricola</taxon>
    </lineage>
</organism>
<dbReference type="PANTHER" id="PTHR44688">
    <property type="entry name" value="DNA-BINDING TRANSCRIPTIONAL ACTIVATOR DEVR_DOSR"/>
    <property type="match status" value="1"/>
</dbReference>
<dbReference type="InterPro" id="IPR000792">
    <property type="entry name" value="Tscrpt_reg_LuxR_C"/>
</dbReference>
<evidence type="ECO:0000256" key="1">
    <source>
        <dbReference type="ARBA" id="ARBA00023015"/>
    </source>
</evidence>
<keyword evidence="1" id="KW-0805">Transcription regulation</keyword>
<evidence type="ECO:0000256" key="3">
    <source>
        <dbReference type="ARBA" id="ARBA00023163"/>
    </source>
</evidence>
<keyword evidence="4" id="KW-0812">Transmembrane</keyword>
<dbReference type="Proteomes" id="UP000576152">
    <property type="component" value="Unassembled WGS sequence"/>
</dbReference>
<dbReference type="RefSeq" id="WP_183469060.1">
    <property type="nucleotide sequence ID" value="NZ_JACIBX010000001.1"/>
</dbReference>
<dbReference type="PROSITE" id="PS50043">
    <property type="entry name" value="HTH_LUXR_2"/>
    <property type="match status" value="1"/>
</dbReference>
<dbReference type="Gene3D" id="1.10.10.10">
    <property type="entry name" value="Winged helix-like DNA-binding domain superfamily/Winged helix DNA-binding domain"/>
    <property type="match status" value="1"/>
</dbReference>
<reference evidence="6 7" key="1">
    <citation type="submission" date="2020-08" db="EMBL/GenBank/DDBJ databases">
        <title>Genomic Encyclopedia of Type Strains, Phase III (KMG-III): the genomes of soil and plant-associated and newly described type strains.</title>
        <authorList>
            <person name="Whitman W."/>
        </authorList>
    </citation>
    <scope>NUCLEOTIDE SEQUENCE [LARGE SCALE GENOMIC DNA]</scope>
    <source>
        <strain evidence="6 7">CECT 8572</strain>
    </source>
</reference>
<feature type="domain" description="HTH luxR-type" evidence="5">
    <location>
        <begin position="100"/>
        <end position="165"/>
    </location>
</feature>
<dbReference type="GO" id="GO:0003677">
    <property type="term" value="F:DNA binding"/>
    <property type="evidence" value="ECO:0007669"/>
    <property type="project" value="UniProtKB-KW"/>
</dbReference>
<dbReference type="Pfam" id="PF00196">
    <property type="entry name" value="GerE"/>
    <property type="match status" value="1"/>
</dbReference>
<dbReference type="SUPFAM" id="SSF46894">
    <property type="entry name" value="C-terminal effector domain of the bipartite response regulators"/>
    <property type="match status" value="1"/>
</dbReference>
<sequence>MSRILIFAAAATGLFGLLVVLEALQADEPFTWAGFAIDLFETALLAGAVVFTAFGSQASREMRRERARLLGDLDRARREGEQWRQASRAHVDGLSRAIAAQFAQWELTETESEVALLMLKGLSHKEIATLRDCSSATVRQHATAVYRKSGLTSRSQLTGFFLEDLLAPLRARGGLHVVDVMHAQGDDGPSR</sequence>
<keyword evidence="7" id="KW-1185">Reference proteome</keyword>
<dbReference type="PANTHER" id="PTHR44688:SF16">
    <property type="entry name" value="DNA-BINDING TRANSCRIPTIONAL ACTIVATOR DEVR_DOSR"/>
    <property type="match status" value="1"/>
</dbReference>
<keyword evidence="2 6" id="KW-0238">DNA-binding</keyword>
<proteinExistence type="predicted"/>
<name>A0ABR6HJU1_9RHOB</name>
<evidence type="ECO:0000259" key="5">
    <source>
        <dbReference type="PROSITE" id="PS50043"/>
    </source>
</evidence>
<evidence type="ECO:0000256" key="2">
    <source>
        <dbReference type="ARBA" id="ARBA00023125"/>
    </source>
</evidence>
<feature type="transmembrane region" description="Helical" evidence="4">
    <location>
        <begin position="33"/>
        <end position="54"/>
    </location>
</feature>
<dbReference type="CDD" id="cd06170">
    <property type="entry name" value="LuxR_C_like"/>
    <property type="match status" value="1"/>
</dbReference>
<comment type="caution">
    <text evidence="6">The sequence shown here is derived from an EMBL/GenBank/DDBJ whole genome shotgun (WGS) entry which is preliminary data.</text>
</comment>
<dbReference type="EMBL" id="JACIBX010000001">
    <property type="protein sequence ID" value="MBB3710675.1"/>
    <property type="molecule type" value="Genomic_DNA"/>
</dbReference>
<dbReference type="PRINTS" id="PR00038">
    <property type="entry name" value="HTHLUXR"/>
</dbReference>
<dbReference type="InterPro" id="IPR016032">
    <property type="entry name" value="Sig_transdc_resp-reg_C-effctor"/>
</dbReference>
<dbReference type="SMART" id="SM00421">
    <property type="entry name" value="HTH_LUXR"/>
    <property type="match status" value="1"/>
</dbReference>
<evidence type="ECO:0000256" key="4">
    <source>
        <dbReference type="SAM" id="Phobius"/>
    </source>
</evidence>